<sequence>MIGVLPTSLTVDSRTYEINSDYRVALLILQAFNDPQLDDFAKCMVCLKCLYKEIPQNIDAAIERAVWFLDCGDGPKQEKSPKKLMDWEQDEQLIFPALNKVAGYEIRSVNYLHWWSFLGLFNEVGDGLYSQVMSIRAKKAKGKKLDKYEREFYITHRELIDLKPKLTAEEEQELKEELEFIDNLA</sequence>
<name>A0A8S5LP04_9CAUD</name>
<reference evidence="1" key="1">
    <citation type="journal article" date="2021" name="Proc. Natl. Acad. Sci. U.S.A.">
        <title>A Catalog of Tens of Thousands of Viruses from Human Metagenomes Reveals Hidden Associations with Chronic Diseases.</title>
        <authorList>
            <person name="Tisza M.J."/>
            <person name="Buck C.B."/>
        </authorList>
    </citation>
    <scope>NUCLEOTIDE SEQUENCE</scope>
    <source>
        <strain evidence="1">Cto6l14</strain>
    </source>
</reference>
<evidence type="ECO:0008006" key="2">
    <source>
        <dbReference type="Google" id="ProtNLM"/>
    </source>
</evidence>
<organism evidence="1">
    <name type="scientific">Siphoviridae sp. cto6l14</name>
    <dbReference type="NCBI Taxonomy" id="2827590"/>
    <lineage>
        <taxon>Viruses</taxon>
        <taxon>Duplodnaviria</taxon>
        <taxon>Heunggongvirae</taxon>
        <taxon>Uroviricota</taxon>
        <taxon>Caudoviricetes</taxon>
    </lineage>
</organism>
<dbReference type="InterPro" id="IPR009660">
    <property type="entry name" value="Phage_A500_Gp15"/>
</dbReference>
<accession>A0A8S5LP04</accession>
<dbReference type="EMBL" id="BK015887">
    <property type="protein sequence ID" value="DAD71729.1"/>
    <property type="molecule type" value="Genomic_DNA"/>
</dbReference>
<dbReference type="Pfam" id="PF06854">
    <property type="entry name" value="Phage_Gp15"/>
    <property type="match status" value="1"/>
</dbReference>
<evidence type="ECO:0000313" key="1">
    <source>
        <dbReference type="EMBL" id="DAD71729.1"/>
    </source>
</evidence>
<proteinExistence type="predicted"/>
<protein>
    <recommendedName>
        <fullName evidence="2">Bacteriophage Gp15 protein</fullName>
    </recommendedName>
</protein>